<dbReference type="Pfam" id="PF14931">
    <property type="entry name" value="IFT20"/>
    <property type="match status" value="1"/>
</dbReference>
<sequence length="72" mass="8343">MNEKNVLTSAGLYIDESNRIRIIDPELSDKTIELKTESTEFTEKTQLFQKIVDNFVAIIENLAQRVETEKIK</sequence>
<dbReference type="EMBL" id="CAJPIZ010046871">
    <property type="protein sequence ID" value="CAG2122376.1"/>
    <property type="molecule type" value="Genomic_DNA"/>
</dbReference>
<dbReference type="PANTHER" id="PTHR31978">
    <property type="entry name" value="INTRAFLAGELLAR TRANSPORT PROTEIN 20 HOMOLOG"/>
    <property type="match status" value="1"/>
</dbReference>
<evidence type="ECO:0000256" key="3">
    <source>
        <dbReference type="ARBA" id="ARBA00023273"/>
    </source>
</evidence>
<protein>
    <submittedName>
        <fullName evidence="4">Uncharacterized protein</fullName>
    </submittedName>
</protein>
<keyword evidence="2" id="KW-0175">Coiled coil</keyword>
<evidence type="ECO:0000256" key="1">
    <source>
        <dbReference type="ARBA" id="ARBA00004138"/>
    </source>
</evidence>
<comment type="subcellular location">
    <subcellularLocation>
        <location evidence="1">Cell projection</location>
        <location evidence="1">Cilium</location>
    </subcellularLocation>
</comment>
<gene>
    <name evidence="4" type="ORF">OSB1V03_LOCUS22322</name>
</gene>
<evidence type="ECO:0000256" key="2">
    <source>
        <dbReference type="ARBA" id="ARBA00023054"/>
    </source>
</evidence>
<proteinExistence type="predicted"/>
<dbReference type="InterPro" id="IPR028172">
    <property type="entry name" value="FT20"/>
</dbReference>
<dbReference type="EMBL" id="OC901446">
    <property type="protein sequence ID" value="CAD7649297.1"/>
    <property type="molecule type" value="Genomic_DNA"/>
</dbReference>
<dbReference type="GO" id="GO:0030990">
    <property type="term" value="C:intraciliary transport particle"/>
    <property type="evidence" value="ECO:0007669"/>
    <property type="project" value="TreeGrafter"/>
</dbReference>
<dbReference type="GO" id="GO:0060271">
    <property type="term" value="P:cilium assembly"/>
    <property type="evidence" value="ECO:0007669"/>
    <property type="project" value="TreeGrafter"/>
</dbReference>
<keyword evidence="3" id="KW-0966">Cell projection</keyword>
<accession>A0A7R9LWQ8</accession>
<dbReference type="AlphaFoldDB" id="A0A7R9LWQ8"/>
<dbReference type="OrthoDB" id="448427at2759"/>
<dbReference type="GO" id="GO:0005737">
    <property type="term" value="C:cytoplasm"/>
    <property type="evidence" value="ECO:0007669"/>
    <property type="project" value="TreeGrafter"/>
</dbReference>
<dbReference type="GO" id="GO:0097546">
    <property type="term" value="C:ciliary base"/>
    <property type="evidence" value="ECO:0007669"/>
    <property type="project" value="TreeGrafter"/>
</dbReference>
<dbReference type="GO" id="GO:0036064">
    <property type="term" value="C:ciliary basal body"/>
    <property type="evidence" value="ECO:0007669"/>
    <property type="project" value="TreeGrafter"/>
</dbReference>
<dbReference type="Proteomes" id="UP000759131">
    <property type="component" value="Unassembled WGS sequence"/>
</dbReference>
<evidence type="ECO:0000313" key="4">
    <source>
        <dbReference type="EMBL" id="CAD7649297.1"/>
    </source>
</evidence>
<organism evidence="4">
    <name type="scientific">Medioppia subpectinata</name>
    <dbReference type="NCBI Taxonomy" id="1979941"/>
    <lineage>
        <taxon>Eukaryota</taxon>
        <taxon>Metazoa</taxon>
        <taxon>Ecdysozoa</taxon>
        <taxon>Arthropoda</taxon>
        <taxon>Chelicerata</taxon>
        <taxon>Arachnida</taxon>
        <taxon>Acari</taxon>
        <taxon>Acariformes</taxon>
        <taxon>Sarcoptiformes</taxon>
        <taxon>Oribatida</taxon>
        <taxon>Brachypylina</taxon>
        <taxon>Oppioidea</taxon>
        <taxon>Oppiidae</taxon>
        <taxon>Medioppia</taxon>
    </lineage>
</organism>
<feature type="non-terminal residue" evidence="4">
    <location>
        <position position="1"/>
    </location>
</feature>
<keyword evidence="5" id="KW-1185">Reference proteome</keyword>
<name>A0A7R9LWQ8_9ACAR</name>
<dbReference type="GO" id="GO:0061512">
    <property type="term" value="P:protein localization to cilium"/>
    <property type="evidence" value="ECO:0007669"/>
    <property type="project" value="TreeGrafter"/>
</dbReference>
<dbReference type="GO" id="GO:0097730">
    <property type="term" value="C:non-motile cilium"/>
    <property type="evidence" value="ECO:0007669"/>
    <property type="project" value="TreeGrafter"/>
</dbReference>
<dbReference type="GO" id="GO:0005813">
    <property type="term" value="C:centrosome"/>
    <property type="evidence" value="ECO:0007669"/>
    <property type="project" value="TreeGrafter"/>
</dbReference>
<reference evidence="4" key="1">
    <citation type="submission" date="2020-11" db="EMBL/GenBank/DDBJ databases">
        <authorList>
            <person name="Tran Van P."/>
        </authorList>
    </citation>
    <scope>NUCLEOTIDE SEQUENCE</scope>
</reference>
<evidence type="ECO:0000313" key="5">
    <source>
        <dbReference type="Proteomes" id="UP000759131"/>
    </source>
</evidence>
<dbReference type="PANTHER" id="PTHR31978:SF1">
    <property type="entry name" value="INTRAFLAGELLAR TRANSPORT PROTEIN 20 HOMOLOG"/>
    <property type="match status" value="1"/>
</dbReference>